<name>A0ACA9K8E8_9GLOM</name>
<protein>
    <submittedName>
        <fullName evidence="1">15209_t:CDS:1</fullName>
    </submittedName>
</protein>
<dbReference type="Proteomes" id="UP000789366">
    <property type="component" value="Unassembled WGS sequence"/>
</dbReference>
<accession>A0ACA9K8E8</accession>
<reference evidence="1" key="1">
    <citation type="submission" date="2021-06" db="EMBL/GenBank/DDBJ databases">
        <authorList>
            <person name="Kallberg Y."/>
            <person name="Tangrot J."/>
            <person name="Rosling A."/>
        </authorList>
    </citation>
    <scope>NUCLEOTIDE SEQUENCE</scope>
    <source>
        <strain evidence="1">28 12/20/2015</strain>
    </source>
</reference>
<comment type="caution">
    <text evidence="1">The sequence shown here is derived from an EMBL/GenBank/DDBJ whole genome shotgun (WGS) entry which is preliminary data.</text>
</comment>
<gene>
    <name evidence="1" type="ORF">SPELUC_LOCUS1154</name>
</gene>
<keyword evidence="2" id="KW-1185">Reference proteome</keyword>
<dbReference type="EMBL" id="CAJVPW010000565">
    <property type="protein sequence ID" value="CAG8458605.1"/>
    <property type="molecule type" value="Genomic_DNA"/>
</dbReference>
<sequence length="390" mass="45035">MVLIGIRTEASRTPALWLKPSYSTPCLRLSITGNFDIGIDMDGYELLLNRWYHIAYTLSDSEKRIYFYIDGKWVGSFSLKNAQKESIIFNDGPLYIGDHLRWNGITGKISNSISVSCQKQEKRAYRELITEPVKFNYIDGRVINHLVLPVVKDELSITLKIKLSTLRFDFCNVFYKGRWDDKTPALLLKSSNSTLCLRLSITGNSDAGIDMDGYGLLLNQWYHIVYTLSDSEKRISFYIDGKWVGSFSLKNIQNQSIRFNDGPLYIGYSPGWYGFIGDISTHKNSIDILKKEINELLELLQTIELDWYLTLHEKTIKSYDFSQVLLFNYNDFNFKQITRVNKETFWHIENLIHNNSVFLNQFKCLQKPVWLQLVVTLERLGCNGNGASVG</sequence>
<evidence type="ECO:0000313" key="1">
    <source>
        <dbReference type="EMBL" id="CAG8458605.1"/>
    </source>
</evidence>
<evidence type="ECO:0000313" key="2">
    <source>
        <dbReference type="Proteomes" id="UP000789366"/>
    </source>
</evidence>
<proteinExistence type="predicted"/>
<organism evidence="1 2">
    <name type="scientific">Cetraspora pellucida</name>
    <dbReference type="NCBI Taxonomy" id="1433469"/>
    <lineage>
        <taxon>Eukaryota</taxon>
        <taxon>Fungi</taxon>
        <taxon>Fungi incertae sedis</taxon>
        <taxon>Mucoromycota</taxon>
        <taxon>Glomeromycotina</taxon>
        <taxon>Glomeromycetes</taxon>
        <taxon>Diversisporales</taxon>
        <taxon>Gigasporaceae</taxon>
        <taxon>Cetraspora</taxon>
    </lineage>
</organism>